<sequence length="133" mass="15395">MSLTCIFTESKNIRYSRYGFTKSDPPHLLFLCASCGRYFQTTSTKHIIQDLYQERPQIQASTGMKQSIVSKVQSARKEFLHRICIILQRFRALIYNAVANFFNHSGLTDLEGLTSYGFAQLYKYRSGYILDRA</sequence>
<gene>
    <name evidence="1" type="ORF">G6F64_007766</name>
</gene>
<dbReference type="Proteomes" id="UP000716291">
    <property type="component" value="Unassembled WGS sequence"/>
</dbReference>
<dbReference type="EMBL" id="JAANQT010001180">
    <property type="protein sequence ID" value="KAG1306222.1"/>
    <property type="molecule type" value="Genomic_DNA"/>
</dbReference>
<reference evidence="1" key="1">
    <citation type="journal article" date="2020" name="Microb. Genom.">
        <title>Genetic diversity of clinical and environmental Mucorales isolates obtained from an investigation of mucormycosis cases among solid organ transplant recipients.</title>
        <authorList>
            <person name="Nguyen M.H."/>
            <person name="Kaul D."/>
            <person name="Muto C."/>
            <person name="Cheng S.J."/>
            <person name="Richter R.A."/>
            <person name="Bruno V.M."/>
            <person name="Liu G."/>
            <person name="Beyhan S."/>
            <person name="Sundermann A.J."/>
            <person name="Mounaud S."/>
            <person name="Pasculle A.W."/>
            <person name="Nierman W.C."/>
            <person name="Driscoll E."/>
            <person name="Cumbie R."/>
            <person name="Clancy C.J."/>
            <person name="Dupont C.L."/>
        </authorList>
    </citation>
    <scope>NUCLEOTIDE SEQUENCE</scope>
    <source>
        <strain evidence="1">GL11</strain>
    </source>
</reference>
<proteinExistence type="predicted"/>
<keyword evidence="2" id="KW-1185">Reference proteome</keyword>
<evidence type="ECO:0000313" key="1">
    <source>
        <dbReference type="EMBL" id="KAG1306222.1"/>
    </source>
</evidence>
<name>A0A9P6X649_RHIOR</name>
<evidence type="ECO:0000313" key="2">
    <source>
        <dbReference type="Proteomes" id="UP000716291"/>
    </source>
</evidence>
<organism evidence="1 2">
    <name type="scientific">Rhizopus oryzae</name>
    <name type="common">Mucormycosis agent</name>
    <name type="synonym">Rhizopus arrhizus var. delemar</name>
    <dbReference type="NCBI Taxonomy" id="64495"/>
    <lineage>
        <taxon>Eukaryota</taxon>
        <taxon>Fungi</taxon>
        <taxon>Fungi incertae sedis</taxon>
        <taxon>Mucoromycota</taxon>
        <taxon>Mucoromycotina</taxon>
        <taxon>Mucoromycetes</taxon>
        <taxon>Mucorales</taxon>
        <taxon>Mucorineae</taxon>
        <taxon>Rhizopodaceae</taxon>
        <taxon>Rhizopus</taxon>
    </lineage>
</organism>
<dbReference type="AlphaFoldDB" id="A0A9P6X649"/>
<accession>A0A9P6X649</accession>
<comment type="caution">
    <text evidence="1">The sequence shown here is derived from an EMBL/GenBank/DDBJ whole genome shotgun (WGS) entry which is preliminary data.</text>
</comment>
<protein>
    <submittedName>
        <fullName evidence="1">Uncharacterized protein</fullName>
    </submittedName>
</protein>